<name>L1JC35_GUITC</name>
<dbReference type="KEGG" id="gtt:GUITHDRAFT_108532"/>
<dbReference type="GO" id="GO:0005847">
    <property type="term" value="C:mRNA cleavage and polyadenylation specificity factor complex"/>
    <property type="evidence" value="ECO:0007669"/>
    <property type="project" value="TreeGrafter"/>
</dbReference>
<evidence type="ECO:0000259" key="2">
    <source>
        <dbReference type="Pfam" id="PF12295"/>
    </source>
</evidence>
<keyword evidence="5" id="KW-1185">Reference proteome</keyword>
<dbReference type="AlphaFoldDB" id="L1JC35"/>
<dbReference type="EnsemblProtists" id="EKX45655">
    <property type="protein sequence ID" value="EKX45655"/>
    <property type="gene ID" value="GUITHDRAFT_108532"/>
</dbReference>
<sequence>MKEANGAGEGDESKAAIHRHLLHLFLALCAQNHELLHDLIDTYVKATSAVRTAVQGCVGDMIKAIGPESPVLLQVISNFPPGAEILMLAFVRTLTDVKDARFMIYIWQALSRNEIESLLPKIVSLPQASVCDLVFRGAIFTYMVMGILSRLISKQVWTMPTLWEGFVKCCRQTLPRSLPVLVQLPPQQLVKAVQACKDLGPPMAQHVQERLAKGYPVPQQILTLLEPWLGSRGYKQEEGREKERATDEMQEDADR</sequence>
<dbReference type="PaxDb" id="55529-EKX45655"/>
<evidence type="ECO:0000313" key="5">
    <source>
        <dbReference type="Proteomes" id="UP000011087"/>
    </source>
</evidence>
<dbReference type="GeneID" id="17302255"/>
<gene>
    <name evidence="3" type="ORF">GUITHDRAFT_108532</name>
</gene>
<dbReference type="InterPro" id="IPR021850">
    <property type="entry name" value="Symplekin/Pta1"/>
</dbReference>
<feature type="compositionally biased region" description="Basic and acidic residues" evidence="1">
    <location>
        <begin position="234"/>
        <end position="247"/>
    </location>
</feature>
<evidence type="ECO:0000313" key="3">
    <source>
        <dbReference type="EMBL" id="EKX45655.1"/>
    </source>
</evidence>
<dbReference type="Proteomes" id="UP000011087">
    <property type="component" value="Unassembled WGS sequence"/>
</dbReference>
<protein>
    <recommendedName>
        <fullName evidence="2">Symplekin C-terminal domain-containing protein</fullName>
    </recommendedName>
</protein>
<dbReference type="PANTHER" id="PTHR15245:SF20">
    <property type="entry name" value="SYMPLEKIN"/>
    <property type="match status" value="1"/>
</dbReference>
<reference evidence="3 5" key="1">
    <citation type="journal article" date="2012" name="Nature">
        <title>Algal genomes reveal evolutionary mosaicism and the fate of nucleomorphs.</title>
        <authorList>
            <consortium name="DOE Joint Genome Institute"/>
            <person name="Curtis B.A."/>
            <person name="Tanifuji G."/>
            <person name="Burki F."/>
            <person name="Gruber A."/>
            <person name="Irimia M."/>
            <person name="Maruyama S."/>
            <person name="Arias M.C."/>
            <person name="Ball S.G."/>
            <person name="Gile G.H."/>
            <person name="Hirakawa Y."/>
            <person name="Hopkins J.F."/>
            <person name="Kuo A."/>
            <person name="Rensing S.A."/>
            <person name="Schmutz J."/>
            <person name="Symeonidi A."/>
            <person name="Elias M."/>
            <person name="Eveleigh R.J."/>
            <person name="Herman E.K."/>
            <person name="Klute M.J."/>
            <person name="Nakayama T."/>
            <person name="Obornik M."/>
            <person name="Reyes-Prieto A."/>
            <person name="Armbrust E.V."/>
            <person name="Aves S.J."/>
            <person name="Beiko R.G."/>
            <person name="Coutinho P."/>
            <person name="Dacks J.B."/>
            <person name="Durnford D.G."/>
            <person name="Fast N.M."/>
            <person name="Green B.R."/>
            <person name="Grisdale C.J."/>
            <person name="Hempel F."/>
            <person name="Henrissat B."/>
            <person name="Hoppner M.P."/>
            <person name="Ishida K."/>
            <person name="Kim E."/>
            <person name="Koreny L."/>
            <person name="Kroth P.G."/>
            <person name="Liu Y."/>
            <person name="Malik S.B."/>
            <person name="Maier U.G."/>
            <person name="McRose D."/>
            <person name="Mock T."/>
            <person name="Neilson J.A."/>
            <person name="Onodera N.T."/>
            <person name="Poole A.M."/>
            <person name="Pritham E.J."/>
            <person name="Richards T.A."/>
            <person name="Rocap G."/>
            <person name="Roy S.W."/>
            <person name="Sarai C."/>
            <person name="Schaack S."/>
            <person name="Shirato S."/>
            <person name="Slamovits C.H."/>
            <person name="Spencer D.F."/>
            <person name="Suzuki S."/>
            <person name="Worden A.Z."/>
            <person name="Zauner S."/>
            <person name="Barry K."/>
            <person name="Bell C."/>
            <person name="Bharti A.K."/>
            <person name="Crow J.A."/>
            <person name="Grimwood J."/>
            <person name="Kramer R."/>
            <person name="Lindquist E."/>
            <person name="Lucas S."/>
            <person name="Salamov A."/>
            <person name="McFadden G.I."/>
            <person name="Lane C.E."/>
            <person name="Keeling P.J."/>
            <person name="Gray M.W."/>
            <person name="Grigoriev I.V."/>
            <person name="Archibald J.M."/>
        </authorList>
    </citation>
    <scope>NUCLEOTIDE SEQUENCE</scope>
    <source>
        <strain evidence="3 5">CCMP2712</strain>
    </source>
</reference>
<reference evidence="4" key="3">
    <citation type="submission" date="2015-06" db="UniProtKB">
        <authorList>
            <consortium name="EnsemblProtists"/>
        </authorList>
    </citation>
    <scope>IDENTIFICATION</scope>
</reference>
<evidence type="ECO:0000256" key="1">
    <source>
        <dbReference type="SAM" id="MobiDB-lite"/>
    </source>
</evidence>
<dbReference type="Pfam" id="PF12295">
    <property type="entry name" value="Symplekin_C"/>
    <property type="match status" value="1"/>
</dbReference>
<feature type="domain" description="Symplekin C-terminal" evidence="2">
    <location>
        <begin position="143"/>
        <end position="196"/>
    </location>
</feature>
<organism evidence="3">
    <name type="scientific">Guillardia theta (strain CCMP2712)</name>
    <name type="common">Cryptophyte</name>
    <dbReference type="NCBI Taxonomy" id="905079"/>
    <lineage>
        <taxon>Eukaryota</taxon>
        <taxon>Cryptophyceae</taxon>
        <taxon>Pyrenomonadales</taxon>
        <taxon>Geminigeraceae</taxon>
        <taxon>Guillardia</taxon>
    </lineage>
</organism>
<proteinExistence type="predicted"/>
<dbReference type="HOGENOM" id="CLU_1091730_0_0_1"/>
<reference evidence="5" key="2">
    <citation type="submission" date="2012-11" db="EMBL/GenBank/DDBJ databases">
        <authorList>
            <person name="Kuo A."/>
            <person name="Curtis B.A."/>
            <person name="Tanifuji G."/>
            <person name="Burki F."/>
            <person name="Gruber A."/>
            <person name="Irimia M."/>
            <person name="Maruyama S."/>
            <person name="Arias M.C."/>
            <person name="Ball S.G."/>
            <person name="Gile G.H."/>
            <person name="Hirakawa Y."/>
            <person name="Hopkins J.F."/>
            <person name="Rensing S.A."/>
            <person name="Schmutz J."/>
            <person name="Symeonidi A."/>
            <person name="Elias M."/>
            <person name="Eveleigh R.J."/>
            <person name="Herman E.K."/>
            <person name="Klute M.J."/>
            <person name="Nakayama T."/>
            <person name="Obornik M."/>
            <person name="Reyes-Prieto A."/>
            <person name="Armbrust E.V."/>
            <person name="Aves S.J."/>
            <person name="Beiko R.G."/>
            <person name="Coutinho P."/>
            <person name="Dacks J.B."/>
            <person name="Durnford D.G."/>
            <person name="Fast N.M."/>
            <person name="Green B.R."/>
            <person name="Grisdale C."/>
            <person name="Hempe F."/>
            <person name="Henrissat B."/>
            <person name="Hoppner M.P."/>
            <person name="Ishida K.-I."/>
            <person name="Kim E."/>
            <person name="Koreny L."/>
            <person name="Kroth P.G."/>
            <person name="Liu Y."/>
            <person name="Malik S.-B."/>
            <person name="Maier U.G."/>
            <person name="McRose D."/>
            <person name="Mock T."/>
            <person name="Neilson J.A."/>
            <person name="Onodera N.T."/>
            <person name="Poole A.M."/>
            <person name="Pritham E.J."/>
            <person name="Richards T.A."/>
            <person name="Rocap G."/>
            <person name="Roy S.W."/>
            <person name="Sarai C."/>
            <person name="Schaack S."/>
            <person name="Shirato S."/>
            <person name="Slamovits C.H."/>
            <person name="Spencer D.F."/>
            <person name="Suzuki S."/>
            <person name="Worden A.Z."/>
            <person name="Zauner S."/>
            <person name="Barry K."/>
            <person name="Bell C."/>
            <person name="Bharti A.K."/>
            <person name="Crow J.A."/>
            <person name="Grimwood J."/>
            <person name="Kramer R."/>
            <person name="Lindquist E."/>
            <person name="Lucas S."/>
            <person name="Salamov A."/>
            <person name="McFadden G.I."/>
            <person name="Lane C.E."/>
            <person name="Keeling P.J."/>
            <person name="Gray M.W."/>
            <person name="Grigoriev I.V."/>
            <person name="Archibald J.M."/>
        </authorList>
    </citation>
    <scope>NUCLEOTIDE SEQUENCE</scope>
    <source>
        <strain evidence="5">CCMP2712</strain>
    </source>
</reference>
<dbReference type="eggNOG" id="KOG1895">
    <property type="taxonomic scope" value="Eukaryota"/>
</dbReference>
<feature type="region of interest" description="Disordered" evidence="1">
    <location>
        <begin position="234"/>
        <end position="255"/>
    </location>
</feature>
<dbReference type="OrthoDB" id="331600at2759"/>
<evidence type="ECO:0000313" key="4">
    <source>
        <dbReference type="EnsemblProtists" id="EKX45655"/>
    </source>
</evidence>
<accession>L1JC35</accession>
<dbReference type="STRING" id="905079.L1JC35"/>
<dbReference type="PANTHER" id="PTHR15245">
    <property type="entry name" value="SYMPLEKIN-RELATED"/>
    <property type="match status" value="1"/>
</dbReference>
<dbReference type="RefSeq" id="XP_005832635.1">
    <property type="nucleotide sequence ID" value="XM_005832578.1"/>
</dbReference>
<dbReference type="EMBL" id="JH992998">
    <property type="protein sequence ID" value="EKX45655.1"/>
    <property type="molecule type" value="Genomic_DNA"/>
</dbReference>
<dbReference type="InterPro" id="IPR022075">
    <property type="entry name" value="Symplekin_C"/>
</dbReference>